<dbReference type="Proteomes" id="UP000007266">
    <property type="component" value="Linkage group 7"/>
</dbReference>
<sequence length="71" mass="8093">MAALKQQNFNTSENSRNNEKAVKSKKGFYDVYGTIVINRILEGLEFVITHRISNKKRKIGGCSMSNELPFK</sequence>
<protein>
    <submittedName>
        <fullName evidence="2">Uncharacterized protein</fullName>
    </submittedName>
</protein>
<dbReference type="AlphaFoldDB" id="D6WPJ0"/>
<evidence type="ECO:0000313" key="3">
    <source>
        <dbReference type="Proteomes" id="UP000007266"/>
    </source>
</evidence>
<gene>
    <name evidence="2" type="primary">GLEAN_09064</name>
    <name evidence="2" type="ORF">TcasGA2_TC009064</name>
</gene>
<reference evidence="2 3" key="1">
    <citation type="journal article" date="2008" name="Nature">
        <title>The genome of the model beetle and pest Tribolium castaneum.</title>
        <authorList>
            <consortium name="Tribolium Genome Sequencing Consortium"/>
            <person name="Richards S."/>
            <person name="Gibbs R.A."/>
            <person name="Weinstock G.M."/>
            <person name="Brown S.J."/>
            <person name="Denell R."/>
            <person name="Beeman R.W."/>
            <person name="Gibbs R."/>
            <person name="Beeman R.W."/>
            <person name="Brown S.J."/>
            <person name="Bucher G."/>
            <person name="Friedrich M."/>
            <person name="Grimmelikhuijzen C.J."/>
            <person name="Klingler M."/>
            <person name="Lorenzen M."/>
            <person name="Richards S."/>
            <person name="Roth S."/>
            <person name="Schroder R."/>
            <person name="Tautz D."/>
            <person name="Zdobnov E.M."/>
            <person name="Muzny D."/>
            <person name="Gibbs R.A."/>
            <person name="Weinstock G.M."/>
            <person name="Attaway T."/>
            <person name="Bell S."/>
            <person name="Buhay C.J."/>
            <person name="Chandrabose M.N."/>
            <person name="Chavez D."/>
            <person name="Clerk-Blankenburg K.P."/>
            <person name="Cree A."/>
            <person name="Dao M."/>
            <person name="Davis C."/>
            <person name="Chacko J."/>
            <person name="Dinh H."/>
            <person name="Dugan-Rocha S."/>
            <person name="Fowler G."/>
            <person name="Garner T.T."/>
            <person name="Garnes J."/>
            <person name="Gnirke A."/>
            <person name="Hawes A."/>
            <person name="Hernandez J."/>
            <person name="Hines S."/>
            <person name="Holder M."/>
            <person name="Hume J."/>
            <person name="Jhangiani S.N."/>
            <person name="Joshi V."/>
            <person name="Khan Z.M."/>
            <person name="Jackson L."/>
            <person name="Kovar C."/>
            <person name="Kowis A."/>
            <person name="Lee S."/>
            <person name="Lewis L.R."/>
            <person name="Margolis J."/>
            <person name="Morgan M."/>
            <person name="Nazareth L.V."/>
            <person name="Nguyen N."/>
            <person name="Okwuonu G."/>
            <person name="Parker D."/>
            <person name="Richards S."/>
            <person name="Ruiz S.J."/>
            <person name="Santibanez J."/>
            <person name="Savard J."/>
            <person name="Scherer S.E."/>
            <person name="Schneider B."/>
            <person name="Sodergren E."/>
            <person name="Tautz D."/>
            <person name="Vattahil S."/>
            <person name="Villasana D."/>
            <person name="White C.S."/>
            <person name="Wright R."/>
            <person name="Park Y."/>
            <person name="Beeman R.W."/>
            <person name="Lord J."/>
            <person name="Oppert B."/>
            <person name="Lorenzen M."/>
            <person name="Brown S."/>
            <person name="Wang L."/>
            <person name="Savard J."/>
            <person name="Tautz D."/>
            <person name="Richards S."/>
            <person name="Weinstock G."/>
            <person name="Gibbs R.A."/>
            <person name="Liu Y."/>
            <person name="Worley K."/>
            <person name="Weinstock G."/>
            <person name="Elsik C.G."/>
            <person name="Reese J.T."/>
            <person name="Elhaik E."/>
            <person name="Landan G."/>
            <person name="Graur D."/>
            <person name="Arensburger P."/>
            <person name="Atkinson P."/>
            <person name="Beeman R.W."/>
            <person name="Beidler J."/>
            <person name="Brown S.J."/>
            <person name="Demuth J.P."/>
            <person name="Drury D.W."/>
            <person name="Du Y.Z."/>
            <person name="Fujiwara H."/>
            <person name="Lorenzen M."/>
            <person name="Maselli V."/>
            <person name="Osanai M."/>
            <person name="Park Y."/>
            <person name="Robertson H.M."/>
            <person name="Tu Z."/>
            <person name="Wang J.J."/>
            <person name="Wang S."/>
            <person name="Richards S."/>
            <person name="Song H."/>
            <person name="Zhang L."/>
            <person name="Sodergren E."/>
            <person name="Werner D."/>
            <person name="Stanke M."/>
            <person name="Morgenstern B."/>
            <person name="Solovyev V."/>
            <person name="Kosarev P."/>
            <person name="Brown G."/>
            <person name="Chen H.C."/>
            <person name="Ermolaeva O."/>
            <person name="Hlavina W."/>
            <person name="Kapustin Y."/>
            <person name="Kiryutin B."/>
            <person name="Kitts P."/>
            <person name="Maglott D."/>
            <person name="Pruitt K."/>
            <person name="Sapojnikov V."/>
            <person name="Souvorov A."/>
            <person name="Mackey A.J."/>
            <person name="Waterhouse R.M."/>
            <person name="Wyder S."/>
            <person name="Zdobnov E.M."/>
            <person name="Zdobnov E.M."/>
            <person name="Wyder S."/>
            <person name="Kriventseva E.V."/>
            <person name="Kadowaki T."/>
            <person name="Bork P."/>
            <person name="Aranda M."/>
            <person name="Bao R."/>
            <person name="Beermann A."/>
            <person name="Berns N."/>
            <person name="Bolognesi R."/>
            <person name="Bonneton F."/>
            <person name="Bopp D."/>
            <person name="Brown S.J."/>
            <person name="Bucher G."/>
            <person name="Butts T."/>
            <person name="Chaumot A."/>
            <person name="Denell R.E."/>
            <person name="Ferrier D.E."/>
            <person name="Friedrich M."/>
            <person name="Gordon C.M."/>
            <person name="Jindra M."/>
            <person name="Klingler M."/>
            <person name="Lan Q."/>
            <person name="Lattorff H.M."/>
            <person name="Laudet V."/>
            <person name="von Levetsow C."/>
            <person name="Liu Z."/>
            <person name="Lutz R."/>
            <person name="Lynch J.A."/>
            <person name="da Fonseca R.N."/>
            <person name="Posnien N."/>
            <person name="Reuter R."/>
            <person name="Roth S."/>
            <person name="Savard J."/>
            <person name="Schinko J.B."/>
            <person name="Schmitt C."/>
            <person name="Schoppmeier M."/>
            <person name="Schroder R."/>
            <person name="Shippy T.D."/>
            <person name="Simonnet F."/>
            <person name="Marques-Souza H."/>
            <person name="Tautz D."/>
            <person name="Tomoyasu Y."/>
            <person name="Trauner J."/>
            <person name="Van der Zee M."/>
            <person name="Vervoort M."/>
            <person name="Wittkopp N."/>
            <person name="Wimmer E.A."/>
            <person name="Yang X."/>
            <person name="Jones A.K."/>
            <person name="Sattelle D.B."/>
            <person name="Ebert P.R."/>
            <person name="Nelson D."/>
            <person name="Scott J.G."/>
            <person name="Beeman R.W."/>
            <person name="Muthukrishnan S."/>
            <person name="Kramer K.J."/>
            <person name="Arakane Y."/>
            <person name="Beeman R.W."/>
            <person name="Zhu Q."/>
            <person name="Hogenkamp D."/>
            <person name="Dixit R."/>
            <person name="Oppert B."/>
            <person name="Jiang H."/>
            <person name="Zou Z."/>
            <person name="Marshall J."/>
            <person name="Elpidina E."/>
            <person name="Vinokurov K."/>
            <person name="Oppert C."/>
            <person name="Zou Z."/>
            <person name="Evans J."/>
            <person name="Lu Z."/>
            <person name="Zhao P."/>
            <person name="Sumathipala N."/>
            <person name="Altincicek B."/>
            <person name="Vilcinskas A."/>
            <person name="Williams M."/>
            <person name="Hultmark D."/>
            <person name="Hetru C."/>
            <person name="Jiang H."/>
            <person name="Grimmelikhuijzen C.J."/>
            <person name="Hauser F."/>
            <person name="Cazzamali G."/>
            <person name="Williamson M."/>
            <person name="Park Y."/>
            <person name="Li B."/>
            <person name="Tanaka Y."/>
            <person name="Predel R."/>
            <person name="Neupert S."/>
            <person name="Schachtner J."/>
            <person name="Verleyen P."/>
            <person name="Raible F."/>
            <person name="Bork P."/>
            <person name="Friedrich M."/>
            <person name="Walden K.K."/>
            <person name="Robertson H.M."/>
            <person name="Angeli S."/>
            <person name="Foret S."/>
            <person name="Bucher G."/>
            <person name="Schuetz S."/>
            <person name="Maleszka R."/>
            <person name="Wimmer E.A."/>
            <person name="Beeman R.W."/>
            <person name="Lorenzen M."/>
            <person name="Tomoyasu Y."/>
            <person name="Miller S.C."/>
            <person name="Grossmann D."/>
            <person name="Bucher G."/>
        </authorList>
    </citation>
    <scope>NUCLEOTIDE SEQUENCE [LARGE SCALE GENOMIC DNA]</scope>
    <source>
        <strain evidence="2 3">Georgia GA2</strain>
    </source>
</reference>
<reference evidence="2 3" key="2">
    <citation type="journal article" date="2010" name="Nucleic Acids Res.">
        <title>BeetleBase in 2010: revisions to provide comprehensive genomic information for Tribolium castaneum.</title>
        <authorList>
            <person name="Kim H.S."/>
            <person name="Murphy T."/>
            <person name="Xia J."/>
            <person name="Caragea D."/>
            <person name="Park Y."/>
            <person name="Beeman R.W."/>
            <person name="Lorenzen M.D."/>
            <person name="Butcher S."/>
            <person name="Manak J.R."/>
            <person name="Brown S.J."/>
        </authorList>
    </citation>
    <scope>GENOME REANNOTATION</scope>
    <source>
        <strain evidence="2 3">Georgia GA2</strain>
    </source>
</reference>
<feature type="region of interest" description="Disordered" evidence="1">
    <location>
        <begin position="1"/>
        <end position="21"/>
    </location>
</feature>
<feature type="compositionally biased region" description="Polar residues" evidence="1">
    <location>
        <begin position="1"/>
        <end position="15"/>
    </location>
</feature>
<dbReference type="EMBL" id="KQ971354">
    <property type="protein sequence ID" value="EFA06215.1"/>
    <property type="molecule type" value="Genomic_DNA"/>
</dbReference>
<name>D6WPJ0_TRICA</name>
<proteinExistence type="predicted"/>
<evidence type="ECO:0000313" key="2">
    <source>
        <dbReference type="EMBL" id="EFA06215.1"/>
    </source>
</evidence>
<evidence type="ECO:0000256" key="1">
    <source>
        <dbReference type="SAM" id="MobiDB-lite"/>
    </source>
</evidence>
<keyword evidence="3" id="KW-1185">Reference proteome</keyword>
<dbReference type="InParanoid" id="D6WPJ0"/>
<accession>D6WPJ0</accession>
<organism evidence="2 3">
    <name type="scientific">Tribolium castaneum</name>
    <name type="common">Red flour beetle</name>
    <dbReference type="NCBI Taxonomy" id="7070"/>
    <lineage>
        <taxon>Eukaryota</taxon>
        <taxon>Metazoa</taxon>
        <taxon>Ecdysozoa</taxon>
        <taxon>Arthropoda</taxon>
        <taxon>Hexapoda</taxon>
        <taxon>Insecta</taxon>
        <taxon>Pterygota</taxon>
        <taxon>Neoptera</taxon>
        <taxon>Endopterygota</taxon>
        <taxon>Coleoptera</taxon>
        <taxon>Polyphaga</taxon>
        <taxon>Cucujiformia</taxon>
        <taxon>Tenebrionidae</taxon>
        <taxon>Tenebrionidae incertae sedis</taxon>
        <taxon>Tribolium</taxon>
    </lineage>
</organism>
<dbReference type="HOGENOM" id="CLU_2743332_0_0_1"/>